<dbReference type="Gene3D" id="3.40.50.300">
    <property type="entry name" value="P-loop containing nucleotide triphosphate hydrolases"/>
    <property type="match status" value="1"/>
</dbReference>
<evidence type="ECO:0000259" key="2">
    <source>
        <dbReference type="Pfam" id="PF03354"/>
    </source>
</evidence>
<sequence length="567" mass="66520">MRKNNKANKGDITKEKVKLWASFYRENPHRFAGDYLGINLKLFQLIILYMMNYSTYFMYLAARGQGKSWIIACYACIRCILFPGTSVLIASGTRGQAGLIIKEKIVKLQNDSPNLKREIKHINTGKDETKVYFYNGSTIEAVTSNDNSRGYRANILILEEFRMIKKDILNTVLRKFNANPRQPKYLDKPEYKHLQEENKEIYISSAWYKNHWSWDRAVSFKNAMLQGRNYFVCGLPYQLSVEEGLYLQSKVDEEMKEDDFDAIKWKMEMECLFFGESEKAYFKINDFENCRTGKVKPFYPLSNIDFVSGVKSTYKKLEHEIRIVGVDVAMMGGEMNDNTIFSCYRLIPKDNMYERQVVYIESMNGQHSEIQAIRLKQLYSDFSADYVVMDTHGNGLSLYDDCARSLYDEVRDVEYPAWCAMNNEEMKNRALDKNAIPLIYSIKGNAQLNHEIALSFRNSLQKKKILFLENEIVGKEYLIEKYDYDKKSVEDQVRLLYPYYQTTALINESVSLEYDIRNGYVKVYEVGANRKDRYSSAAYTNFYADELEREKFSTDSDEEYDYHFFHN</sequence>
<keyword evidence="4" id="KW-1185">Reference proteome</keyword>
<dbReference type="Pfam" id="PF03354">
    <property type="entry name" value="TerL_ATPase"/>
    <property type="match status" value="1"/>
</dbReference>
<proteinExistence type="predicted"/>
<feature type="transmembrane region" description="Helical" evidence="1">
    <location>
        <begin position="69"/>
        <end position="90"/>
    </location>
</feature>
<dbReference type="EMBL" id="CP021780">
    <property type="protein sequence ID" value="ASA21830.1"/>
    <property type="molecule type" value="Genomic_DNA"/>
</dbReference>
<reference evidence="3 4" key="1">
    <citation type="submission" date="2017-06" db="EMBL/GenBank/DDBJ databases">
        <title>Complete genome sequence of Paenibacillus donghaensis KCTC 13049T isolated from East Sea sediment, South Korea.</title>
        <authorList>
            <person name="Jung B.K."/>
            <person name="Hong S.-J."/>
            <person name="Shin J.-H."/>
        </authorList>
    </citation>
    <scope>NUCLEOTIDE SEQUENCE [LARGE SCALE GENOMIC DNA]</scope>
    <source>
        <strain evidence="3 4">KCTC 13049</strain>
    </source>
</reference>
<dbReference type="RefSeq" id="WP_087915837.1">
    <property type="nucleotide sequence ID" value="NZ_CP021780.1"/>
</dbReference>
<keyword evidence="1" id="KW-0812">Transmembrane</keyword>
<name>A0A2Z2KF90_9BACL</name>
<dbReference type="Gene3D" id="3.30.420.240">
    <property type="match status" value="1"/>
</dbReference>
<gene>
    <name evidence="3" type="ORF">B9T62_14230</name>
</gene>
<dbReference type="KEGG" id="pdh:B9T62_14230"/>
<evidence type="ECO:0000313" key="4">
    <source>
        <dbReference type="Proteomes" id="UP000249890"/>
    </source>
</evidence>
<dbReference type="Proteomes" id="UP000249890">
    <property type="component" value="Chromosome"/>
</dbReference>
<feature type="domain" description="Terminase large subunit-like ATPase" evidence="2">
    <location>
        <begin position="57"/>
        <end position="174"/>
    </location>
</feature>
<feature type="transmembrane region" description="Helical" evidence="1">
    <location>
        <begin position="42"/>
        <end position="62"/>
    </location>
</feature>
<dbReference type="InterPro" id="IPR046461">
    <property type="entry name" value="TerL_ATPase"/>
</dbReference>
<accession>A0A2Z2KF90</accession>
<evidence type="ECO:0000256" key="1">
    <source>
        <dbReference type="SAM" id="Phobius"/>
    </source>
</evidence>
<keyword evidence="1" id="KW-1133">Transmembrane helix</keyword>
<dbReference type="InterPro" id="IPR027417">
    <property type="entry name" value="P-loop_NTPase"/>
</dbReference>
<dbReference type="AlphaFoldDB" id="A0A2Z2KF90"/>
<protein>
    <submittedName>
        <fullName evidence="3">Terminase</fullName>
    </submittedName>
</protein>
<keyword evidence="1" id="KW-0472">Membrane</keyword>
<dbReference type="OrthoDB" id="1953225at2"/>
<organism evidence="3 4">
    <name type="scientific">Paenibacillus donghaensis</name>
    <dbReference type="NCBI Taxonomy" id="414771"/>
    <lineage>
        <taxon>Bacteria</taxon>
        <taxon>Bacillati</taxon>
        <taxon>Bacillota</taxon>
        <taxon>Bacilli</taxon>
        <taxon>Bacillales</taxon>
        <taxon>Paenibacillaceae</taxon>
        <taxon>Paenibacillus</taxon>
    </lineage>
</organism>
<evidence type="ECO:0000313" key="3">
    <source>
        <dbReference type="EMBL" id="ASA21830.1"/>
    </source>
</evidence>